<name>A0A843UE48_COLES</name>
<dbReference type="AlphaFoldDB" id="A0A843UE48"/>
<gene>
    <name evidence="1" type="ORF">Taro_014284</name>
</gene>
<evidence type="ECO:0000313" key="1">
    <source>
        <dbReference type="EMBL" id="MQL81828.1"/>
    </source>
</evidence>
<comment type="caution">
    <text evidence="1">The sequence shown here is derived from an EMBL/GenBank/DDBJ whole genome shotgun (WGS) entry which is preliminary data.</text>
</comment>
<evidence type="ECO:0000313" key="2">
    <source>
        <dbReference type="Proteomes" id="UP000652761"/>
    </source>
</evidence>
<accession>A0A843UE48</accession>
<dbReference type="Proteomes" id="UP000652761">
    <property type="component" value="Unassembled WGS sequence"/>
</dbReference>
<keyword evidence="2" id="KW-1185">Reference proteome</keyword>
<dbReference type="EMBL" id="NMUH01000590">
    <property type="protein sequence ID" value="MQL81828.1"/>
    <property type="molecule type" value="Genomic_DNA"/>
</dbReference>
<sequence length="72" mass="7717">MAGSCGATRAYPVRSRKGARRWSPCVQSVRWPWCVGVKATRCGVRGGADGADPVRSRPEVVRCAMELGQGLV</sequence>
<proteinExistence type="predicted"/>
<organism evidence="1 2">
    <name type="scientific">Colocasia esculenta</name>
    <name type="common">Wild taro</name>
    <name type="synonym">Arum esculentum</name>
    <dbReference type="NCBI Taxonomy" id="4460"/>
    <lineage>
        <taxon>Eukaryota</taxon>
        <taxon>Viridiplantae</taxon>
        <taxon>Streptophyta</taxon>
        <taxon>Embryophyta</taxon>
        <taxon>Tracheophyta</taxon>
        <taxon>Spermatophyta</taxon>
        <taxon>Magnoliopsida</taxon>
        <taxon>Liliopsida</taxon>
        <taxon>Araceae</taxon>
        <taxon>Aroideae</taxon>
        <taxon>Colocasieae</taxon>
        <taxon>Colocasia</taxon>
    </lineage>
</organism>
<reference evidence="1" key="1">
    <citation type="submission" date="2017-07" db="EMBL/GenBank/DDBJ databases">
        <title>Taro Niue Genome Assembly and Annotation.</title>
        <authorList>
            <person name="Atibalentja N."/>
            <person name="Keating K."/>
            <person name="Fields C.J."/>
        </authorList>
    </citation>
    <scope>NUCLEOTIDE SEQUENCE</scope>
    <source>
        <strain evidence="1">Niue_2</strain>
        <tissue evidence="1">Leaf</tissue>
    </source>
</reference>
<protein>
    <submittedName>
        <fullName evidence="1">Uncharacterized protein</fullName>
    </submittedName>
</protein>